<feature type="transmembrane region" description="Helical" evidence="10">
    <location>
        <begin position="285"/>
        <end position="304"/>
    </location>
</feature>
<dbReference type="SMART" id="SM00283">
    <property type="entry name" value="MA"/>
    <property type="match status" value="1"/>
</dbReference>
<dbReference type="AlphaFoldDB" id="A0A1I0BVB3"/>
<keyword evidence="3" id="KW-0145">Chemotaxis</keyword>
<dbReference type="OrthoDB" id="597657at2"/>
<keyword evidence="7 9" id="KW-0807">Transducer</keyword>
<dbReference type="CDD" id="cd12912">
    <property type="entry name" value="PDC2_MCP_like"/>
    <property type="match status" value="1"/>
</dbReference>
<dbReference type="SMART" id="SM00304">
    <property type="entry name" value="HAMP"/>
    <property type="match status" value="1"/>
</dbReference>
<keyword evidence="14" id="KW-1185">Reference proteome</keyword>
<dbReference type="GO" id="GO:0007165">
    <property type="term" value="P:signal transduction"/>
    <property type="evidence" value="ECO:0007669"/>
    <property type="project" value="UniProtKB-KW"/>
</dbReference>
<reference evidence="13 14" key="1">
    <citation type="submission" date="2016-10" db="EMBL/GenBank/DDBJ databases">
        <authorList>
            <person name="de Groot N.N."/>
        </authorList>
    </citation>
    <scope>NUCLEOTIDE SEQUENCE [LARGE SCALE GENOMIC DNA]</scope>
    <source>
        <strain evidence="13 14">DSM 18979</strain>
    </source>
</reference>
<dbReference type="STRING" id="426128.SAMN05660297_01422"/>
<dbReference type="PROSITE" id="PS50111">
    <property type="entry name" value="CHEMOTAXIS_TRANSDUC_2"/>
    <property type="match status" value="1"/>
</dbReference>
<keyword evidence="2" id="KW-1003">Cell membrane</keyword>
<dbReference type="Gene3D" id="3.30.450.20">
    <property type="entry name" value="PAS domain"/>
    <property type="match status" value="1"/>
</dbReference>
<dbReference type="Pfam" id="PF00672">
    <property type="entry name" value="HAMP"/>
    <property type="match status" value="1"/>
</dbReference>
<dbReference type="CDD" id="cd12914">
    <property type="entry name" value="PDC1_DGC_like"/>
    <property type="match status" value="1"/>
</dbReference>
<dbReference type="GO" id="GO:0006935">
    <property type="term" value="P:chemotaxis"/>
    <property type="evidence" value="ECO:0007669"/>
    <property type="project" value="UniProtKB-KW"/>
</dbReference>
<dbReference type="PROSITE" id="PS50885">
    <property type="entry name" value="HAMP"/>
    <property type="match status" value="1"/>
</dbReference>
<proteinExistence type="inferred from homology"/>
<organism evidence="13 14">
    <name type="scientific">Natronincola peptidivorans</name>
    <dbReference type="NCBI Taxonomy" id="426128"/>
    <lineage>
        <taxon>Bacteria</taxon>
        <taxon>Bacillati</taxon>
        <taxon>Bacillota</taxon>
        <taxon>Clostridia</taxon>
        <taxon>Peptostreptococcales</taxon>
        <taxon>Natronincolaceae</taxon>
        <taxon>Natronincola</taxon>
    </lineage>
</organism>
<dbReference type="EMBL" id="FOHU01000004">
    <property type="protein sequence ID" value="SET10574.1"/>
    <property type="molecule type" value="Genomic_DNA"/>
</dbReference>
<evidence type="ECO:0000256" key="5">
    <source>
        <dbReference type="ARBA" id="ARBA00022989"/>
    </source>
</evidence>
<evidence type="ECO:0000256" key="9">
    <source>
        <dbReference type="PROSITE-ProRule" id="PRU00284"/>
    </source>
</evidence>
<dbReference type="InterPro" id="IPR033479">
    <property type="entry name" value="dCache_1"/>
</dbReference>
<sequence>MKSIKTKLIIYFSILILVISVVFGFISLRTVSDVATEEAKTAVELLAYEGARLAESRIETQIATIEMLARRSEIQSMDWEIQQPALQGHLRQLQRVNFLALAVVYPDGIAYYQDGTTAELGDREYVRRAFEGEANVSDLLISRVTNQAVIMYATPIHKDGRIEGVLVGRRDGNVMSNITDDMGFGEMGYAYMINQDGTVIAHENRERVMEQWNPIEMVQDDPGLQSMAQQFHQILEEKSGVGGYQYQNNNLYVGYAPVEGTQWTLVITANEEEVLAAIPALQRQIILVASIILLVAIVLCYLIGNSITKPIISTIKHSEKIASLNITEDVPNTFIKRKDEIGSLALAFQTITDNLREFIKQIADTSQQVASSSEALTITSQQSAMAADEVAKTIEEIAKGAGEQAEDTEKGVAHISQIGELIEKEQKYIKDLNISTNEVTKLKDEGFEVLKDLVEKTNSNSQSAKEVYKIIVNTNESAEKIENASEMIRSIAEQTNLLALNAAIEAARAGEAGKGFAVVAEEIRKLAEQSNAFTEEIAGIIQELTDKTEDAVKTMEEMSKTVASQTESVATTNAKFQGIDNAIEKMKEVIVAINQSGETMENKKGEIIGVIQNLSAISQENAAGTEEASASVEEQTAAMEEIASSSEALAALADEMQKSIARFKY</sequence>
<dbReference type="PANTHER" id="PTHR32089:SF112">
    <property type="entry name" value="LYSOZYME-LIKE PROTEIN-RELATED"/>
    <property type="match status" value="1"/>
</dbReference>
<evidence type="ECO:0000256" key="10">
    <source>
        <dbReference type="SAM" id="Phobius"/>
    </source>
</evidence>
<evidence type="ECO:0000256" key="6">
    <source>
        <dbReference type="ARBA" id="ARBA00023136"/>
    </source>
</evidence>
<evidence type="ECO:0000256" key="3">
    <source>
        <dbReference type="ARBA" id="ARBA00022500"/>
    </source>
</evidence>
<feature type="transmembrane region" description="Helical" evidence="10">
    <location>
        <begin position="9"/>
        <end position="28"/>
    </location>
</feature>
<dbReference type="SUPFAM" id="SSF58104">
    <property type="entry name" value="Methyl-accepting chemotaxis protein (MCP) signaling domain"/>
    <property type="match status" value="1"/>
</dbReference>
<dbReference type="GO" id="GO:0005886">
    <property type="term" value="C:plasma membrane"/>
    <property type="evidence" value="ECO:0007669"/>
    <property type="project" value="UniProtKB-SubCell"/>
</dbReference>
<keyword evidence="5 10" id="KW-1133">Transmembrane helix</keyword>
<dbReference type="Pfam" id="PF00015">
    <property type="entry name" value="MCPsignal"/>
    <property type="match status" value="1"/>
</dbReference>
<dbReference type="Proteomes" id="UP000199568">
    <property type="component" value="Unassembled WGS sequence"/>
</dbReference>
<dbReference type="PANTHER" id="PTHR32089">
    <property type="entry name" value="METHYL-ACCEPTING CHEMOTAXIS PROTEIN MCPB"/>
    <property type="match status" value="1"/>
</dbReference>
<evidence type="ECO:0000259" key="12">
    <source>
        <dbReference type="PROSITE" id="PS50885"/>
    </source>
</evidence>
<feature type="domain" description="Methyl-accepting transducer" evidence="11">
    <location>
        <begin position="379"/>
        <end position="636"/>
    </location>
</feature>
<evidence type="ECO:0000256" key="1">
    <source>
        <dbReference type="ARBA" id="ARBA00004651"/>
    </source>
</evidence>
<keyword evidence="4 10" id="KW-0812">Transmembrane</keyword>
<evidence type="ECO:0000313" key="13">
    <source>
        <dbReference type="EMBL" id="SET10574.1"/>
    </source>
</evidence>
<evidence type="ECO:0000256" key="4">
    <source>
        <dbReference type="ARBA" id="ARBA00022692"/>
    </source>
</evidence>
<evidence type="ECO:0000256" key="7">
    <source>
        <dbReference type="ARBA" id="ARBA00023224"/>
    </source>
</evidence>
<evidence type="ECO:0000256" key="2">
    <source>
        <dbReference type="ARBA" id="ARBA00022475"/>
    </source>
</evidence>
<protein>
    <submittedName>
        <fullName evidence="13">Methyl-accepting chemotaxis sensory transducer with Cache sensor</fullName>
    </submittedName>
</protein>
<comment type="subcellular location">
    <subcellularLocation>
        <location evidence="1">Cell membrane</location>
        <topology evidence="1">Multi-pass membrane protein</topology>
    </subcellularLocation>
</comment>
<dbReference type="Pfam" id="PF02743">
    <property type="entry name" value="dCache_1"/>
    <property type="match status" value="1"/>
</dbReference>
<dbReference type="RefSeq" id="WP_090441418.1">
    <property type="nucleotide sequence ID" value="NZ_FOHU01000004.1"/>
</dbReference>
<name>A0A1I0BVB3_9FIRM</name>
<dbReference type="InterPro" id="IPR003660">
    <property type="entry name" value="HAMP_dom"/>
</dbReference>
<dbReference type="Gene3D" id="6.10.340.10">
    <property type="match status" value="1"/>
</dbReference>
<keyword evidence="6 10" id="KW-0472">Membrane</keyword>
<dbReference type="Gene3D" id="1.10.287.950">
    <property type="entry name" value="Methyl-accepting chemotaxis protein"/>
    <property type="match status" value="1"/>
</dbReference>
<evidence type="ECO:0000313" key="14">
    <source>
        <dbReference type="Proteomes" id="UP000199568"/>
    </source>
</evidence>
<comment type="similarity">
    <text evidence="8">Belongs to the methyl-accepting chemotaxis (MCP) protein family.</text>
</comment>
<evidence type="ECO:0000256" key="8">
    <source>
        <dbReference type="ARBA" id="ARBA00029447"/>
    </source>
</evidence>
<gene>
    <name evidence="13" type="ORF">SAMN05660297_01422</name>
</gene>
<accession>A0A1I0BVB3</accession>
<dbReference type="InterPro" id="IPR004089">
    <property type="entry name" value="MCPsignal_dom"/>
</dbReference>
<feature type="domain" description="HAMP" evidence="12">
    <location>
        <begin position="305"/>
        <end position="360"/>
    </location>
</feature>
<dbReference type="CDD" id="cd06225">
    <property type="entry name" value="HAMP"/>
    <property type="match status" value="1"/>
</dbReference>
<evidence type="ECO:0000259" key="11">
    <source>
        <dbReference type="PROSITE" id="PS50111"/>
    </source>
</evidence>